<dbReference type="OrthoDB" id="10644713at2759"/>
<reference evidence="2" key="1">
    <citation type="submission" date="2010-05" db="EMBL/GenBank/DDBJ databases">
        <title>The Genome Sequence of Magnaporthe poae strain ATCC 64411.</title>
        <authorList>
            <consortium name="The Broad Institute Genome Sequencing Platform"/>
            <consortium name="Broad Institute Genome Sequencing Center for Infectious Disease"/>
            <person name="Ma L.-J."/>
            <person name="Dead R."/>
            <person name="Young S."/>
            <person name="Zeng Q."/>
            <person name="Koehrsen M."/>
            <person name="Alvarado L."/>
            <person name="Berlin A."/>
            <person name="Chapman S.B."/>
            <person name="Chen Z."/>
            <person name="Freedman E."/>
            <person name="Gellesch M."/>
            <person name="Goldberg J."/>
            <person name="Griggs A."/>
            <person name="Gujja S."/>
            <person name="Heilman E.R."/>
            <person name="Heiman D."/>
            <person name="Hepburn T."/>
            <person name="Howarth C."/>
            <person name="Jen D."/>
            <person name="Larson L."/>
            <person name="Mehta T."/>
            <person name="Neiman D."/>
            <person name="Pearson M."/>
            <person name="Roberts A."/>
            <person name="Saif S."/>
            <person name="Shea T."/>
            <person name="Shenoy N."/>
            <person name="Sisk P."/>
            <person name="Stolte C."/>
            <person name="Sykes S."/>
            <person name="Walk T."/>
            <person name="White J."/>
            <person name="Yandava C."/>
            <person name="Haas B."/>
            <person name="Nusbaum C."/>
            <person name="Birren B."/>
        </authorList>
    </citation>
    <scope>NUCLEOTIDE SEQUENCE</scope>
    <source>
        <strain evidence="2">ATCC 64411</strain>
    </source>
</reference>
<feature type="compositionally biased region" description="Polar residues" evidence="1">
    <location>
        <begin position="491"/>
        <end position="503"/>
    </location>
</feature>
<feature type="region of interest" description="Disordered" evidence="1">
    <location>
        <begin position="45"/>
        <end position="118"/>
    </location>
</feature>
<protein>
    <submittedName>
        <fullName evidence="2">Uncharacterized protein</fullName>
    </submittedName>
</protein>
<feature type="compositionally biased region" description="Low complexity" evidence="1">
    <location>
        <begin position="102"/>
        <end position="113"/>
    </location>
</feature>
<dbReference type="EMBL" id="GL876974">
    <property type="protein sequence ID" value="KLU90099.1"/>
    <property type="molecule type" value="Genomic_DNA"/>
</dbReference>
<feature type="compositionally biased region" description="Basic and acidic residues" evidence="1">
    <location>
        <begin position="171"/>
        <end position="186"/>
    </location>
</feature>
<feature type="compositionally biased region" description="Basic and acidic residues" evidence="1">
    <location>
        <begin position="532"/>
        <end position="542"/>
    </location>
</feature>
<evidence type="ECO:0000256" key="1">
    <source>
        <dbReference type="SAM" id="MobiDB-lite"/>
    </source>
</evidence>
<dbReference type="AlphaFoldDB" id="A0A0H2UE18"/>
<reference evidence="2" key="2">
    <citation type="submission" date="2011-03" db="EMBL/GenBank/DDBJ databases">
        <title>Annotation of Magnaporthe poae ATCC 64411.</title>
        <authorList>
            <person name="Ma L.-J."/>
            <person name="Dead R."/>
            <person name="Young S.K."/>
            <person name="Zeng Q."/>
            <person name="Gargeya S."/>
            <person name="Fitzgerald M."/>
            <person name="Haas B."/>
            <person name="Abouelleil A."/>
            <person name="Alvarado L."/>
            <person name="Arachchi H.M."/>
            <person name="Berlin A."/>
            <person name="Brown A."/>
            <person name="Chapman S.B."/>
            <person name="Chen Z."/>
            <person name="Dunbar C."/>
            <person name="Freedman E."/>
            <person name="Gearin G."/>
            <person name="Gellesch M."/>
            <person name="Goldberg J."/>
            <person name="Griggs A."/>
            <person name="Gujja S."/>
            <person name="Heiman D."/>
            <person name="Howarth C."/>
            <person name="Larson L."/>
            <person name="Lui A."/>
            <person name="MacDonald P.J.P."/>
            <person name="Mehta T."/>
            <person name="Montmayeur A."/>
            <person name="Murphy C."/>
            <person name="Neiman D."/>
            <person name="Pearson M."/>
            <person name="Priest M."/>
            <person name="Roberts A."/>
            <person name="Saif S."/>
            <person name="Shea T."/>
            <person name="Shenoy N."/>
            <person name="Sisk P."/>
            <person name="Stolte C."/>
            <person name="Sykes S."/>
            <person name="Yandava C."/>
            <person name="Wortman J."/>
            <person name="Nusbaum C."/>
            <person name="Birren B."/>
        </authorList>
    </citation>
    <scope>NUCLEOTIDE SEQUENCE</scope>
    <source>
        <strain evidence="2">ATCC 64411</strain>
    </source>
</reference>
<feature type="region of interest" description="Disordered" evidence="1">
    <location>
        <begin position="263"/>
        <end position="288"/>
    </location>
</feature>
<feature type="compositionally biased region" description="Basic and acidic residues" evidence="1">
    <location>
        <begin position="80"/>
        <end position="92"/>
    </location>
</feature>
<accession>A0A0H2UE18</accession>
<sequence>MHLREAAPRFRAVPVSASPPRQAFTPSITLDKQDKLFFREHMDSLKKPETLAGPELSGADQQGRRRSKENVVSHSAVSTNRDRSVDRIDAPEPTRTQPLKGAAKAAPKTAPKTVIKPSVSTISSRSSLPLGSVTESLAHQLAKTREADKSISDALLTLAGAGYIVQPPKHLHGEPERQRDDQKTTQEKVVPSGHAKWIVVDPSCPAEAAGGASRLGSSMDEERKRIEAEISAAFWKRGPGPVAAVRSARSPYQISFDRAVPQLCDPSPPLTPKSSGSPGTGWLEPGKRVESPVPIQNIMTDGGPPVDAAWGGEKGPCSVAYNSSRHTWEGNAKCPDDDMLPRIPPDCDDNLSGRRAANEARLLNIDVGLVAHLLTIAADFVPPADSRSVDTYPRGSRLLIRLLVAIRNHIPVHHNGLQSNPASLRLLARLYGIIRPYMPEDGASPKITNGGIRRLLGDVLVEIREFYPVFDPKVGHLADDYELPQGRPHSPTESSISHGNQQGHEPDDHVAIQHVPERAHKDPMETTGMRPQAEDRDVKQDDPVAPASDKQPSPAAHARTQQQHPHLQGGPVLPLPSP</sequence>
<gene>
    <name evidence="2" type="ORF">MAPG_09064</name>
</gene>
<dbReference type="VEuPathDB" id="FungiDB:MAPG_09064"/>
<proteinExistence type="predicted"/>
<feature type="compositionally biased region" description="Polar residues" evidence="1">
    <location>
        <begin position="70"/>
        <end position="79"/>
    </location>
</feature>
<evidence type="ECO:0000313" key="2">
    <source>
        <dbReference type="EMBL" id="KLU90099.1"/>
    </source>
</evidence>
<organism evidence="2">
    <name type="scientific">Magnaporthiopsis poae (strain ATCC 64411 / 73-15)</name>
    <name type="common">Kentucky bluegrass fungus</name>
    <name type="synonym">Magnaporthe poae</name>
    <dbReference type="NCBI Taxonomy" id="644358"/>
    <lineage>
        <taxon>Eukaryota</taxon>
        <taxon>Fungi</taxon>
        <taxon>Dikarya</taxon>
        <taxon>Ascomycota</taxon>
        <taxon>Pezizomycotina</taxon>
        <taxon>Sordariomycetes</taxon>
        <taxon>Sordariomycetidae</taxon>
        <taxon>Magnaporthales</taxon>
        <taxon>Magnaporthaceae</taxon>
        <taxon>Magnaporthiopsis</taxon>
    </lineage>
</organism>
<feature type="region of interest" description="Disordered" evidence="1">
    <location>
        <begin position="166"/>
        <end position="191"/>
    </location>
</feature>
<name>A0A0H2UE18_MAGP6</name>
<feature type="region of interest" description="Disordered" evidence="1">
    <location>
        <begin position="480"/>
        <end position="578"/>
    </location>
</feature>
<feature type="region of interest" description="Disordered" evidence="1">
    <location>
        <begin position="1"/>
        <end position="27"/>
    </location>
</feature>
<feature type="compositionally biased region" description="Basic and acidic residues" evidence="1">
    <location>
        <begin position="504"/>
        <end position="524"/>
    </location>
</feature>
<feature type="non-terminal residue" evidence="2">
    <location>
        <position position="578"/>
    </location>
</feature>